<evidence type="ECO:0000313" key="2">
    <source>
        <dbReference type="EMBL" id="KYP41029.1"/>
    </source>
</evidence>
<protein>
    <submittedName>
        <fullName evidence="2">Uncharacterized protein</fullName>
    </submittedName>
</protein>
<dbReference type="PANTHER" id="PTHR47076">
    <property type="entry name" value="NHL DOMAIN PROTEIN"/>
    <property type="match status" value="1"/>
</dbReference>
<dbReference type="OrthoDB" id="1723198at2759"/>
<proteinExistence type="predicted"/>
<dbReference type="Gramene" id="C.cajan_34733.t">
    <property type="protein sequence ID" value="C.cajan_34733.t.cds1"/>
    <property type="gene ID" value="C.cajan_34733"/>
</dbReference>
<dbReference type="STRING" id="3821.A0A151REX6"/>
<reference evidence="2" key="1">
    <citation type="journal article" date="2012" name="Nat. Biotechnol.">
        <title>Draft genome sequence of pigeonpea (Cajanus cajan), an orphan legume crop of resource-poor farmers.</title>
        <authorList>
            <person name="Varshney R.K."/>
            <person name="Chen W."/>
            <person name="Li Y."/>
            <person name="Bharti A.K."/>
            <person name="Saxena R.K."/>
            <person name="Schlueter J.A."/>
            <person name="Donoghue M.T."/>
            <person name="Azam S."/>
            <person name="Fan G."/>
            <person name="Whaley A.M."/>
            <person name="Farmer A.D."/>
            <person name="Sheridan J."/>
            <person name="Iwata A."/>
            <person name="Tuteja R."/>
            <person name="Penmetsa R.V."/>
            <person name="Wu W."/>
            <person name="Upadhyaya H.D."/>
            <person name="Yang S.P."/>
            <person name="Shah T."/>
            <person name="Saxena K.B."/>
            <person name="Michael T."/>
            <person name="McCombie W.R."/>
            <person name="Yang B."/>
            <person name="Zhang G."/>
            <person name="Yang H."/>
            <person name="Wang J."/>
            <person name="Spillane C."/>
            <person name="Cook D.R."/>
            <person name="May G.D."/>
            <person name="Xu X."/>
            <person name="Jackson S.A."/>
        </authorList>
    </citation>
    <scope>NUCLEOTIDE SEQUENCE [LARGE SCALE GENOMIC DNA]</scope>
</reference>
<evidence type="ECO:0000313" key="3">
    <source>
        <dbReference type="Proteomes" id="UP000075243"/>
    </source>
</evidence>
<dbReference type="PANTHER" id="PTHR47076:SF9">
    <property type="entry name" value="NHL DOMAIN PROTEIN"/>
    <property type="match status" value="1"/>
</dbReference>
<evidence type="ECO:0000256" key="1">
    <source>
        <dbReference type="SAM" id="MobiDB-lite"/>
    </source>
</evidence>
<feature type="region of interest" description="Disordered" evidence="1">
    <location>
        <begin position="1"/>
        <end position="20"/>
    </location>
</feature>
<gene>
    <name evidence="2" type="ORF">KK1_037633</name>
</gene>
<dbReference type="EMBL" id="KQ483799">
    <property type="protein sequence ID" value="KYP41029.1"/>
    <property type="molecule type" value="Genomic_DNA"/>
</dbReference>
<organism evidence="2 3">
    <name type="scientific">Cajanus cajan</name>
    <name type="common">Pigeon pea</name>
    <name type="synonym">Cajanus indicus</name>
    <dbReference type="NCBI Taxonomy" id="3821"/>
    <lineage>
        <taxon>Eukaryota</taxon>
        <taxon>Viridiplantae</taxon>
        <taxon>Streptophyta</taxon>
        <taxon>Embryophyta</taxon>
        <taxon>Tracheophyta</taxon>
        <taxon>Spermatophyta</taxon>
        <taxon>Magnoliopsida</taxon>
        <taxon>eudicotyledons</taxon>
        <taxon>Gunneridae</taxon>
        <taxon>Pentapetalae</taxon>
        <taxon>rosids</taxon>
        <taxon>fabids</taxon>
        <taxon>Fabales</taxon>
        <taxon>Fabaceae</taxon>
        <taxon>Papilionoideae</taxon>
        <taxon>50 kb inversion clade</taxon>
        <taxon>NPAAA clade</taxon>
        <taxon>indigoferoid/millettioid clade</taxon>
        <taxon>Phaseoleae</taxon>
        <taxon>Cajanus</taxon>
    </lineage>
</organism>
<dbReference type="AlphaFoldDB" id="A0A151REX6"/>
<dbReference type="Proteomes" id="UP000075243">
    <property type="component" value="Unassembled WGS sequence"/>
</dbReference>
<accession>A0A151REX6</accession>
<name>A0A151REX6_CAJCA</name>
<sequence length="163" mass="18483">MSNSEHIEPDTTGSGEDRSNSRLANTRCTFCFPCCFGSRHSVDFAWWERVQAQPPTESPGGRLWSRGVMAFMKVREWSELAAGPRWKTFIRRFNRSRSGSNRHAPGKYQYDPLSYALNFDEGHNGEFDDDSFSPLRNFSTRYATPPPFKSVSADSNQDVVVSG</sequence>
<feature type="compositionally biased region" description="Polar residues" evidence="1">
    <location>
        <begin position="152"/>
        <end position="163"/>
    </location>
</feature>
<keyword evidence="3" id="KW-1185">Reference proteome</keyword>
<feature type="region of interest" description="Disordered" evidence="1">
    <location>
        <begin position="142"/>
        <end position="163"/>
    </location>
</feature>
<dbReference type="OMA" id="PPWWKRA"/>